<dbReference type="EMBL" id="MU393508">
    <property type="protein sequence ID" value="KAI4863250.1"/>
    <property type="molecule type" value="Genomic_DNA"/>
</dbReference>
<sequence length="418" mass="45947">MAENGKPKELPVLIIGAGCGGLALAHGLLLKGIPCKVFERDATLSPRNKRDWGIACHWASPMLASLLGEAKWSRISEALVDPHLPIKEVEVCPLYNGKTGELLNEMVLPKLHRILRGRLRSFIAEDAIDVQLGKTLERISYAEDGRSVTAHFADGTSETGRLLVGADGSQSRVRAHLVGPEKAKLKKLPLAATFITASFSRERALQLRSSVHPIISAIIHPDNMMGMFAILDAADKEHPENWRFSLYISWPTSVEEQAAEAAAGMGVRERLRQGKEKSKAFSDPLRSCYEFIPDDHDQVYYGANANWDPSLPEHEWDNHGGLVTLVGDAAHPMTYHRGQGLNHTIADAFKLVELLADPGHRPQAELISAYETEMRARGGEEVRLSEMNSLMLHNWAKVEQSPLIKRGVAFGSSGNGKA</sequence>
<dbReference type="Proteomes" id="UP001497700">
    <property type="component" value="Unassembled WGS sequence"/>
</dbReference>
<organism evidence="1 2">
    <name type="scientific">Hypoxylon rubiginosum</name>
    <dbReference type="NCBI Taxonomy" id="110542"/>
    <lineage>
        <taxon>Eukaryota</taxon>
        <taxon>Fungi</taxon>
        <taxon>Dikarya</taxon>
        <taxon>Ascomycota</taxon>
        <taxon>Pezizomycotina</taxon>
        <taxon>Sordariomycetes</taxon>
        <taxon>Xylariomycetidae</taxon>
        <taxon>Xylariales</taxon>
        <taxon>Hypoxylaceae</taxon>
        <taxon>Hypoxylon</taxon>
    </lineage>
</organism>
<comment type="caution">
    <text evidence="1">The sequence shown here is derived from an EMBL/GenBank/DDBJ whole genome shotgun (WGS) entry which is preliminary data.</text>
</comment>
<evidence type="ECO:0000313" key="1">
    <source>
        <dbReference type="EMBL" id="KAI4863250.1"/>
    </source>
</evidence>
<gene>
    <name evidence="1" type="ORF">F4820DRAFT_380226</name>
</gene>
<keyword evidence="2" id="KW-1185">Reference proteome</keyword>
<name>A0ACB9YWF0_9PEZI</name>
<proteinExistence type="predicted"/>
<accession>A0ACB9YWF0</accession>
<protein>
    <submittedName>
        <fullName evidence="1">FAD/NAD(P)-binding domain-containing protein</fullName>
    </submittedName>
</protein>
<reference evidence="1 2" key="1">
    <citation type="journal article" date="2022" name="New Phytol.">
        <title>Ecological generalism drives hyperdiversity of secondary metabolite gene clusters in xylarialean endophytes.</title>
        <authorList>
            <person name="Franco M.E.E."/>
            <person name="Wisecaver J.H."/>
            <person name="Arnold A.E."/>
            <person name="Ju Y.M."/>
            <person name="Slot J.C."/>
            <person name="Ahrendt S."/>
            <person name="Moore L.P."/>
            <person name="Eastman K.E."/>
            <person name="Scott K."/>
            <person name="Konkel Z."/>
            <person name="Mondo S.J."/>
            <person name="Kuo A."/>
            <person name="Hayes R.D."/>
            <person name="Haridas S."/>
            <person name="Andreopoulos B."/>
            <person name="Riley R."/>
            <person name="LaButti K."/>
            <person name="Pangilinan J."/>
            <person name="Lipzen A."/>
            <person name="Amirebrahimi M."/>
            <person name="Yan J."/>
            <person name="Adam C."/>
            <person name="Keymanesh K."/>
            <person name="Ng V."/>
            <person name="Louie K."/>
            <person name="Northen T."/>
            <person name="Drula E."/>
            <person name="Henrissat B."/>
            <person name="Hsieh H.M."/>
            <person name="Youens-Clark K."/>
            <person name="Lutzoni F."/>
            <person name="Miadlikowska J."/>
            <person name="Eastwood D.C."/>
            <person name="Hamelin R.C."/>
            <person name="Grigoriev I.V."/>
            <person name="U'Ren J.M."/>
        </authorList>
    </citation>
    <scope>NUCLEOTIDE SEQUENCE [LARGE SCALE GENOMIC DNA]</scope>
    <source>
        <strain evidence="1 2">CBS 119005</strain>
    </source>
</reference>
<evidence type="ECO:0000313" key="2">
    <source>
        <dbReference type="Proteomes" id="UP001497700"/>
    </source>
</evidence>